<proteinExistence type="inferred from homology"/>
<evidence type="ECO:0000313" key="5">
    <source>
        <dbReference type="EMBL" id="SUZ72060.1"/>
    </source>
</evidence>
<reference evidence="5" key="1">
    <citation type="submission" date="2018-05" db="EMBL/GenBank/DDBJ databases">
        <authorList>
            <person name="Lanie J.A."/>
            <person name="Ng W.-L."/>
            <person name="Kazmierczak K.M."/>
            <person name="Andrzejewski T.M."/>
            <person name="Davidsen T.M."/>
            <person name="Wayne K.J."/>
            <person name="Tettelin H."/>
            <person name="Glass J.I."/>
            <person name="Rusch D."/>
            <person name="Podicherti R."/>
            <person name="Tsui H.-C.T."/>
            <person name="Winkler M.E."/>
        </authorList>
    </citation>
    <scope>NUCLEOTIDE SEQUENCE</scope>
</reference>
<keyword evidence="4" id="KW-0472">Membrane</keyword>
<protein>
    <recommendedName>
        <fullName evidence="6">Glycosyltransferase 2-like domain-containing protein</fullName>
    </recommendedName>
</protein>
<dbReference type="InterPro" id="IPR029044">
    <property type="entry name" value="Nucleotide-diphossugar_trans"/>
</dbReference>
<name>A0A381PYX1_9ZZZZ</name>
<evidence type="ECO:0008006" key="6">
    <source>
        <dbReference type="Google" id="ProtNLM"/>
    </source>
</evidence>
<feature type="transmembrane region" description="Helical" evidence="4">
    <location>
        <begin position="237"/>
        <end position="264"/>
    </location>
</feature>
<evidence type="ECO:0000256" key="4">
    <source>
        <dbReference type="SAM" id="Phobius"/>
    </source>
</evidence>
<keyword evidence="3" id="KW-0808">Transferase</keyword>
<evidence type="ECO:0000256" key="2">
    <source>
        <dbReference type="ARBA" id="ARBA00022676"/>
    </source>
</evidence>
<comment type="similarity">
    <text evidence="1">Belongs to the glycosyltransferase 2 family.</text>
</comment>
<sequence length="361" mass="39779">MVASVCVIVPTIRNAVELGVALDGLSNQTHPEVDVLVVGPADDPGREVAESRGVRYLDDMGSRTRADACNVAIEATESDIVLFTDDDVIVPDDWVANLVRWFDRPEVAGVGGPNFAPLESSTLWQRVIDVSFCNRVFTAGTNYSRQAKDSLEEVEQLPGVNSAYRRSVLAEVGGFDSGAIGAEDVMLDHRIRMAGHRLWSDGSAVMWHRRRNLGRVKKQIRNYGLVRTLASMEYPGLWGWSHMLVAAFPPLVLLSFSLFVWGALNGGMAWPEFWDISTEAVPMGPERVAVHQLPTLAIVYNLIAWFGAASGSSPNRAPLTVFLSSLVTYMLHWNYGLGILQGRWRIVTGRPGFQIDDRARG</sequence>
<keyword evidence="4" id="KW-1133">Transmembrane helix</keyword>
<organism evidence="5">
    <name type="scientific">marine metagenome</name>
    <dbReference type="NCBI Taxonomy" id="408172"/>
    <lineage>
        <taxon>unclassified sequences</taxon>
        <taxon>metagenomes</taxon>
        <taxon>ecological metagenomes</taxon>
    </lineage>
</organism>
<dbReference type="PANTHER" id="PTHR43179">
    <property type="entry name" value="RHAMNOSYLTRANSFERASE WBBL"/>
    <property type="match status" value="1"/>
</dbReference>
<keyword evidence="4" id="KW-0812">Transmembrane</keyword>
<dbReference type="PANTHER" id="PTHR43179:SF12">
    <property type="entry name" value="GALACTOFURANOSYLTRANSFERASE GLFT2"/>
    <property type="match status" value="1"/>
</dbReference>
<dbReference type="GO" id="GO:0016757">
    <property type="term" value="F:glycosyltransferase activity"/>
    <property type="evidence" value="ECO:0007669"/>
    <property type="project" value="UniProtKB-KW"/>
</dbReference>
<feature type="transmembrane region" description="Helical" evidence="4">
    <location>
        <begin position="319"/>
        <end position="340"/>
    </location>
</feature>
<accession>A0A381PYX1</accession>
<keyword evidence="2" id="KW-0328">Glycosyltransferase</keyword>
<evidence type="ECO:0000256" key="3">
    <source>
        <dbReference type="ARBA" id="ARBA00022679"/>
    </source>
</evidence>
<evidence type="ECO:0000256" key="1">
    <source>
        <dbReference type="ARBA" id="ARBA00006739"/>
    </source>
</evidence>
<gene>
    <name evidence="5" type="ORF">METZ01_LOCUS24914</name>
</gene>
<dbReference type="SUPFAM" id="SSF53448">
    <property type="entry name" value="Nucleotide-diphospho-sugar transferases"/>
    <property type="match status" value="1"/>
</dbReference>
<dbReference type="AlphaFoldDB" id="A0A381PYX1"/>
<dbReference type="Gene3D" id="3.90.550.10">
    <property type="entry name" value="Spore Coat Polysaccharide Biosynthesis Protein SpsA, Chain A"/>
    <property type="match status" value="1"/>
</dbReference>
<dbReference type="Pfam" id="PF13641">
    <property type="entry name" value="Glyco_tranf_2_3"/>
    <property type="match status" value="1"/>
</dbReference>
<dbReference type="EMBL" id="UINC01001141">
    <property type="protein sequence ID" value="SUZ72060.1"/>
    <property type="molecule type" value="Genomic_DNA"/>
</dbReference>